<gene>
    <name evidence="18" type="ORF">GCM10011328_12730</name>
</gene>
<evidence type="ECO:0000256" key="6">
    <source>
        <dbReference type="ARBA" id="ARBA00022485"/>
    </source>
</evidence>
<keyword evidence="15" id="KW-0534">Nitrate assimilation</keyword>
<dbReference type="SUPFAM" id="SSF56014">
    <property type="entry name" value="Nitrite and sulphite reductase 4Fe-4S domain-like"/>
    <property type="match status" value="1"/>
</dbReference>
<dbReference type="Pfam" id="PF04324">
    <property type="entry name" value="Fer2_BFD"/>
    <property type="match status" value="1"/>
</dbReference>
<dbReference type="InterPro" id="IPR036136">
    <property type="entry name" value="Nit/Sulf_reduc_fer-like_dom_sf"/>
</dbReference>
<dbReference type="NCBIfam" id="NF011565">
    <property type="entry name" value="PRK14989.1"/>
    <property type="match status" value="1"/>
</dbReference>
<dbReference type="Gene3D" id="1.10.10.1100">
    <property type="entry name" value="BFD-like [2Fe-2S]-binding domain"/>
    <property type="match status" value="1"/>
</dbReference>
<dbReference type="PANTHER" id="PTHR43809:SF1">
    <property type="entry name" value="NITRITE REDUCTASE (NADH) LARGE SUBUNIT"/>
    <property type="match status" value="1"/>
</dbReference>
<dbReference type="InterPro" id="IPR052034">
    <property type="entry name" value="NasD-like"/>
</dbReference>
<comment type="cofactor">
    <cofactor evidence="2">
        <name>[4Fe-4S] cluster</name>
        <dbReference type="ChEBI" id="CHEBI:49883"/>
    </cofactor>
</comment>
<evidence type="ECO:0000256" key="8">
    <source>
        <dbReference type="ARBA" id="ARBA00022630"/>
    </source>
</evidence>
<dbReference type="NCBIfam" id="TIGR02374">
    <property type="entry name" value="nitri_red_nirB"/>
    <property type="match status" value="1"/>
</dbReference>
<evidence type="ECO:0000256" key="12">
    <source>
        <dbReference type="ARBA" id="ARBA00023002"/>
    </source>
</evidence>
<dbReference type="InterPro" id="IPR006067">
    <property type="entry name" value="NO2/SO3_Rdtase_4Fe4S_dom"/>
</dbReference>
<evidence type="ECO:0000256" key="3">
    <source>
        <dbReference type="ARBA" id="ARBA00001974"/>
    </source>
</evidence>
<dbReference type="Pfam" id="PF07992">
    <property type="entry name" value="Pyr_redox_2"/>
    <property type="match status" value="2"/>
</dbReference>
<evidence type="ECO:0000256" key="13">
    <source>
        <dbReference type="ARBA" id="ARBA00023004"/>
    </source>
</evidence>
<dbReference type="InterPro" id="IPR036188">
    <property type="entry name" value="FAD/NAD-bd_sf"/>
</dbReference>
<dbReference type="NCBIfam" id="TIGR02378">
    <property type="entry name" value="nirD_assim_sml"/>
    <property type="match status" value="1"/>
</dbReference>
<proteinExistence type="inferred from homology"/>
<dbReference type="PROSITE" id="PS00365">
    <property type="entry name" value="NIR_SIR"/>
    <property type="match status" value="1"/>
</dbReference>
<evidence type="ECO:0000256" key="15">
    <source>
        <dbReference type="ARBA" id="ARBA00023063"/>
    </source>
</evidence>
<evidence type="ECO:0000256" key="10">
    <source>
        <dbReference type="ARBA" id="ARBA00022723"/>
    </source>
</evidence>
<comment type="pathway">
    <text evidence="4">Nitrogen metabolism; nitrate reduction (assimilation).</text>
</comment>
<dbReference type="InterPro" id="IPR012748">
    <property type="entry name" value="Rieske-like_NirD"/>
</dbReference>
<keyword evidence="8" id="KW-0285">Flavoprotein</keyword>
<dbReference type="RefSeq" id="WP_188471636.1">
    <property type="nucleotide sequence ID" value="NZ_BMFZ01000003.1"/>
</dbReference>
<evidence type="ECO:0000313" key="19">
    <source>
        <dbReference type="Proteomes" id="UP000627464"/>
    </source>
</evidence>
<dbReference type="InterPro" id="IPR005117">
    <property type="entry name" value="NiRdtase/SiRdtase_haem-b_fer"/>
</dbReference>
<dbReference type="InterPro" id="IPR041854">
    <property type="entry name" value="BFD-like_2Fe2S-bd_dom_sf"/>
</dbReference>
<reference evidence="19" key="1">
    <citation type="journal article" date="2019" name="Int. J. Syst. Evol. Microbiol.">
        <title>The Global Catalogue of Microorganisms (GCM) 10K type strain sequencing project: providing services to taxonomists for standard genome sequencing and annotation.</title>
        <authorList>
            <consortium name="The Broad Institute Genomics Platform"/>
            <consortium name="The Broad Institute Genome Sequencing Center for Infectious Disease"/>
            <person name="Wu L."/>
            <person name="Ma J."/>
        </authorList>
    </citation>
    <scope>NUCLEOTIDE SEQUENCE [LARGE SCALE GENOMIC DNA]</scope>
    <source>
        <strain evidence="19">CGMCC 1.12806</strain>
    </source>
</reference>
<dbReference type="Gene3D" id="3.50.50.60">
    <property type="entry name" value="FAD/NAD(P)-binding domain"/>
    <property type="match status" value="4"/>
</dbReference>
<dbReference type="InterPro" id="IPR045854">
    <property type="entry name" value="NO2/SO3_Rdtase_4Fe4S_sf"/>
</dbReference>
<keyword evidence="19" id="KW-1185">Reference proteome</keyword>
<dbReference type="InterPro" id="IPR012744">
    <property type="entry name" value="Nitri_red_NirB"/>
</dbReference>
<dbReference type="Gene3D" id="2.102.10.10">
    <property type="entry name" value="Rieske [2Fe-2S] iron-sulphur domain"/>
    <property type="match status" value="1"/>
</dbReference>
<keyword evidence="14" id="KW-0411">Iron-sulfur</keyword>
<evidence type="ECO:0000313" key="18">
    <source>
        <dbReference type="EMBL" id="GGA39270.1"/>
    </source>
</evidence>
<dbReference type="Proteomes" id="UP000627464">
    <property type="component" value="Unassembled WGS sequence"/>
</dbReference>
<dbReference type="PROSITE" id="PS51296">
    <property type="entry name" value="RIESKE"/>
    <property type="match status" value="1"/>
</dbReference>
<dbReference type="Gene3D" id="3.30.390.30">
    <property type="match status" value="2"/>
</dbReference>
<keyword evidence="6" id="KW-0004">4Fe-4S</keyword>
<sequence length="1403" mass="152618">MDKPTLVVIGNGMAGARLVETLCELAPARYRILMIGDEAHAAYNRIMLTPVLSGEKSFDDIMTHDAQWYERHGVTFMASSPVTAIDREVRTVLVREQSLRYDHLVIATGSRPFMPCLPGMDLPGIYGFRNQHDVENILRGDYAGQPAVVIGGGVLGVEAAAALALRGMQVSILHRGPYLMDQLLDEHAAELLRVSLLSRGIETVLQAETVAYLASDTGSVQAVKLRDDREIPALRVVVAAGVRPDIALAQAAGLECARGILVSDKLHTSDPHISAIGECCQLGELTFGLVAPCWQQADTLAARLAGVDAEPFTVQNVPLRLKVTGIDLFCAGELHGDQQAQIHTTFDPFDGHYRRLLLRDNQLKGVLLWGDISDGPDYFSRFGNPSIPQAPLSVFNLTETHHGKTPAMTLKPPTESLSHEIARSDAMSKPVLVIAGHGMVGHHFLQQLVERELHLQYQVIVFAEEPSPAYDRVHLSEFFSGRSAESLSMVEAGFFESTGIELRLAHGIEHIDTLHRFVVDRQGRQTAYDLLVLATGSYPFVPPIPGNDAPGCLVYRTLEDLVAIQACAEQGTIGVVVGGGLLGLEAANALKHLGLQTHVVEFAPRLMGVQLDEGGAAMLRRKIEALGVQVHTGKETREIVAGETQRYRMQFADGSHLETDLVLFSAGIRPRDQLARECGLEVGPRGGIVINDQCRTSDPAIFAIGECALWNGQIFGLVAPGYQMARTLADTLSGSDVAFKGADMSTKLKLLGVEVASVGDAHGRTPGSQSYSWVDGPAEVYKKIVVSQDSKRLLGAVLVGDSNQYSTLLQMILNDMPLPASPEGLILPASAGAAPHSLGVAALPDGAQICSCHNVSKSDICDAVKGGCGDMAAIKSCTKAATGCGGCAALTKQVMEFALTEMGIDVKKDVCEHFAYSRQEIYHLVRMDNLRSFDELIARHGHGHGCEICKPLVGSILASCWNDYLLKPQHLPLQDTNDRYFANIQKDGTYSVVPRVPAGEITPDGLIAIGLVAKRYNLYTKITGGQRVDLFGARLEQLPEIWQQLVDAGFETGHAYGKSLRTVKSCVGSNWCRYGVQDSTALALQLESRYKGLRSPHKIKMAVSGCTRECAEAQSKDVGVIATDKGWNLYVCGNGGMKPRHADLLAQDMSTEALIRTVDRFLMFYIRTADRLQRTSTWMDNLEGGMDYLRQVVLEDSLNIGAELESEMNAVVGTYQCEWQTTLADPDRLALFRPFVNSNQPDEAVVMVEERQQVRPANAEERAALKPVVVNQPVIAVQGWVDVCELSEIPANAGMAARLANRQIALFHLPDHPQQVFALSNHEPDSDANVLARGLVGDVKGEPVVISPLYKQRFRLLDGRSMDDAHSALSVWPVKVDGGRVWVQEQPLNRVARVPENIETVSL</sequence>
<keyword evidence="12" id="KW-0560">Oxidoreductase</keyword>
<dbReference type="InterPro" id="IPR017941">
    <property type="entry name" value="Rieske_2Fe-2S"/>
</dbReference>
<evidence type="ECO:0000256" key="16">
    <source>
        <dbReference type="ARBA" id="ARBA00034078"/>
    </source>
</evidence>
<dbReference type="Gene3D" id="3.30.413.10">
    <property type="entry name" value="Sulfite Reductase Hemoprotein, domain 1"/>
    <property type="match status" value="1"/>
</dbReference>
<dbReference type="Pfam" id="PF03460">
    <property type="entry name" value="NIR_SIR_ferr"/>
    <property type="match status" value="1"/>
</dbReference>
<dbReference type="PROSITE" id="PS51300">
    <property type="entry name" value="NIRD"/>
    <property type="match status" value="1"/>
</dbReference>
<evidence type="ECO:0000256" key="2">
    <source>
        <dbReference type="ARBA" id="ARBA00001966"/>
    </source>
</evidence>
<keyword evidence="11" id="KW-0274">FAD</keyword>
<dbReference type="PRINTS" id="PR00397">
    <property type="entry name" value="SIROHAEM"/>
</dbReference>
<evidence type="ECO:0000256" key="11">
    <source>
        <dbReference type="ARBA" id="ARBA00022827"/>
    </source>
</evidence>
<dbReference type="InterPro" id="IPR006066">
    <property type="entry name" value="NO2/SO3_Rdtase_FeS/sirohaem_BS"/>
</dbReference>
<dbReference type="Pfam" id="PF01077">
    <property type="entry name" value="NIR_SIR"/>
    <property type="match status" value="1"/>
</dbReference>
<dbReference type="InterPro" id="IPR023753">
    <property type="entry name" value="FAD/NAD-binding_dom"/>
</dbReference>
<keyword evidence="9" id="KW-0001">2Fe-2S</keyword>
<evidence type="ECO:0000256" key="4">
    <source>
        <dbReference type="ARBA" id="ARBA00005096"/>
    </source>
</evidence>
<comment type="cofactor">
    <cofactor evidence="16">
        <name>[2Fe-2S] cluster</name>
        <dbReference type="ChEBI" id="CHEBI:190135"/>
    </cofactor>
</comment>
<dbReference type="InterPro" id="IPR041575">
    <property type="entry name" value="Rubredoxin_C"/>
</dbReference>
<keyword evidence="10" id="KW-0479">Metal-binding</keyword>
<comment type="similarity">
    <text evidence="5">Belongs to the nitrite and sulfite reductase 4Fe-4S domain family.</text>
</comment>
<dbReference type="SUPFAM" id="SSF51905">
    <property type="entry name" value="FAD/NAD(P)-binding domain"/>
    <property type="match status" value="4"/>
</dbReference>
<dbReference type="InterPro" id="IPR016156">
    <property type="entry name" value="FAD/NAD-linked_Rdtase_dimer_sf"/>
</dbReference>
<accession>A0ABQ1G9B6</accession>
<dbReference type="PANTHER" id="PTHR43809">
    <property type="entry name" value="NITRITE REDUCTASE (NADH) LARGE SUBUNIT"/>
    <property type="match status" value="1"/>
</dbReference>
<dbReference type="CDD" id="cd03529">
    <property type="entry name" value="Rieske_NirD"/>
    <property type="match status" value="1"/>
</dbReference>
<keyword evidence="7" id="KW-0349">Heme</keyword>
<dbReference type="InterPro" id="IPR007419">
    <property type="entry name" value="BFD-like_2Fe2S-bd_dom"/>
</dbReference>
<dbReference type="CDD" id="cd19944">
    <property type="entry name" value="NirB_Fer2_BFD-like_2"/>
    <property type="match status" value="1"/>
</dbReference>
<comment type="cofactor">
    <cofactor evidence="1">
        <name>siroheme</name>
        <dbReference type="ChEBI" id="CHEBI:60052"/>
    </cofactor>
</comment>
<protein>
    <submittedName>
        <fullName evidence="18">Nitrite reductase</fullName>
    </submittedName>
</protein>
<evidence type="ECO:0000256" key="14">
    <source>
        <dbReference type="ARBA" id="ARBA00023014"/>
    </source>
</evidence>
<dbReference type="SUPFAM" id="SSF50022">
    <property type="entry name" value="ISP domain"/>
    <property type="match status" value="1"/>
</dbReference>
<evidence type="ECO:0000256" key="7">
    <source>
        <dbReference type="ARBA" id="ARBA00022617"/>
    </source>
</evidence>
<dbReference type="PRINTS" id="PR00411">
    <property type="entry name" value="PNDRDTASEI"/>
</dbReference>
<evidence type="ECO:0000256" key="9">
    <source>
        <dbReference type="ARBA" id="ARBA00022714"/>
    </source>
</evidence>
<evidence type="ECO:0000256" key="1">
    <source>
        <dbReference type="ARBA" id="ARBA00001929"/>
    </source>
</evidence>
<evidence type="ECO:0000256" key="5">
    <source>
        <dbReference type="ARBA" id="ARBA00010429"/>
    </source>
</evidence>
<comment type="cofactor">
    <cofactor evidence="3">
        <name>FAD</name>
        <dbReference type="ChEBI" id="CHEBI:57692"/>
    </cofactor>
</comment>
<comment type="caution">
    <text evidence="18">The sequence shown here is derived from an EMBL/GenBank/DDBJ whole genome shotgun (WGS) entry which is preliminary data.</text>
</comment>
<feature type="domain" description="Rieske" evidence="17">
    <location>
        <begin position="1281"/>
        <end position="1383"/>
    </location>
</feature>
<keyword evidence="13" id="KW-0408">Iron</keyword>
<name>A0ABQ1G9B6_9GAMM</name>
<dbReference type="Pfam" id="PF18267">
    <property type="entry name" value="Rubredoxin_C"/>
    <property type="match status" value="2"/>
</dbReference>
<dbReference type="SUPFAM" id="SSF55124">
    <property type="entry name" value="Nitrite/Sulfite reductase N-terminal domain-like"/>
    <property type="match status" value="1"/>
</dbReference>
<dbReference type="PRINTS" id="PR00368">
    <property type="entry name" value="FADPNR"/>
</dbReference>
<dbReference type="InterPro" id="IPR036922">
    <property type="entry name" value="Rieske_2Fe-2S_sf"/>
</dbReference>
<dbReference type="EMBL" id="BMFZ01000003">
    <property type="protein sequence ID" value="GGA39270.1"/>
    <property type="molecule type" value="Genomic_DNA"/>
</dbReference>
<dbReference type="Pfam" id="PF13806">
    <property type="entry name" value="Rieske_2"/>
    <property type="match status" value="1"/>
</dbReference>
<evidence type="ECO:0000259" key="17">
    <source>
        <dbReference type="PROSITE" id="PS51296"/>
    </source>
</evidence>
<organism evidence="18 19">
    <name type="scientific">Hafnia psychrotolerans</name>
    <dbReference type="NCBI Taxonomy" id="1477018"/>
    <lineage>
        <taxon>Bacteria</taxon>
        <taxon>Pseudomonadati</taxon>
        <taxon>Pseudomonadota</taxon>
        <taxon>Gammaproteobacteria</taxon>
        <taxon>Enterobacterales</taxon>
        <taxon>Hafniaceae</taxon>
        <taxon>Hafnia</taxon>
    </lineage>
</organism>